<dbReference type="GO" id="GO:0003677">
    <property type="term" value="F:DNA binding"/>
    <property type="evidence" value="ECO:0007669"/>
    <property type="project" value="UniProtKB-KW"/>
</dbReference>
<dbReference type="Gene3D" id="3.40.50.300">
    <property type="entry name" value="P-loop containing nucleotide triphosphate hydrolases"/>
    <property type="match status" value="1"/>
</dbReference>
<dbReference type="FunFam" id="3.40.50.300:FF:001702">
    <property type="entry name" value="Transcriptional regulator, LuxR family"/>
    <property type="match status" value="1"/>
</dbReference>
<keyword evidence="2" id="KW-0238">DNA-binding</keyword>
<organism evidence="7 8">
    <name type="scientific">Mycobacterium bovis (strain BCG / Pasteur 1173P2)</name>
    <dbReference type="NCBI Taxonomy" id="410289"/>
    <lineage>
        <taxon>Bacteria</taxon>
        <taxon>Bacillati</taxon>
        <taxon>Actinomycetota</taxon>
        <taxon>Actinomycetes</taxon>
        <taxon>Mycobacteriales</taxon>
        <taxon>Mycobacteriaceae</taxon>
        <taxon>Mycobacterium</taxon>
        <taxon>Mycobacterium tuberculosis complex</taxon>
    </lineage>
</organism>
<protein>
    <submittedName>
        <fullName evidence="7">Probable transcriptional regulatory protein (LuxR-family)</fullName>
    </submittedName>
</protein>
<dbReference type="SUPFAM" id="SSF46894">
    <property type="entry name" value="C-terminal effector domain of the bipartite response regulators"/>
    <property type="match status" value="1"/>
</dbReference>
<keyword evidence="1" id="KW-0805">Transcription regulation</keyword>
<dbReference type="Proteomes" id="UP000001472">
    <property type="component" value="Chromosome"/>
</dbReference>
<dbReference type="HOGENOM" id="CLU_004665_5_0_11"/>
<dbReference type="InterPro" id="IPR001054">
    <property type="entry name" value="A/G_cyclase"/>
</dbReference>
<dbReference type="InterPro" id="IPR029787">
    <property type="entry name" value="Nucleotide_cyclase"/>
</dbReference>
<dbReference type="InterPro" id="IPR058852">
    <property type="entry name" value="HTH_77"/>
</dbReference>
<evidence type="ECO:0000256" key="2">
    <source>
        <dbReference type="ARBA" id="ARBA00023125"/>
    </source>
</evidence>
<dbReference type="InterPro" id="IPR036388">
    <property type="entry name" value="WH-like_DNA-bd_sf"/>
</dbReference>
<evidence type="ECO:0000256" key="3">
    <source>
        <dbReference type="ARBA" id="ARBA00023163"/>
    </source>
</evidence>
<feature type="coiled-coil region" evidence="4">
    <location>
        <begin position="586"/>
        <end position="613"/>
    </location>
</feature>
<dbReference type="PANTHER" id="PTHR47691">
    <property type="entry name" value="REGULATOR-RELATED"/>
    <property type="match status" value="1"/>
</dbReference>
<dbReference type="GO" id="GO:0006355">
    <property type="term" value="P:regulation of DNA-templated transcription"/>
    <property type="evidence" value="ECO:0007669"/>
    <property type="project" value="InterPro"/>
</dbReference>
<dbReference type="CDD" id="cd06170">
    <property type="entry name" value="LuxR_C_like"/>
    <property type="match status" value="1"/>
</dbReference>
<dbReference type="Gene3D" id="3.30.70.1230">
    <property type="entry name" value="Nucleotide cyclase"/>
    <property type="match status" value="1"/>
</dbReference>
<sequence>MDRRPRDFEQSRRRCRCNALRAGSMLASMSKIHPGVDVVPVDWSADGVSELVPTGTVTLLLADIEGATHLPGSQLDTTAIAKLDRTLTELVREHRGVCPVEQGEGDSFLVAFARASDAVACALGLQRAPLAPIRLRIGMHTGEVSSPDEGNCVGPTIDRTARLRELAHGGQTVLSGTTSDLVADLLPKDAWLNDLGTYRLDDLPRPERVVQLCHPDLHNAFPPLRTRKVVGAHCLPAQLTRLVGRVDEVAQVRGLLDVKRWVTLTGVGGVGKTRLATQVASAVADGYPDGVWYVNLAPITDPALVPIAAARVLGLPDQPGRSTVDTIVRRIGDRRMLVVLDNCEHLLDGCAALIVALLGACPALRVLATSREPIAVAGEQIWRVPPLGHGEAIELFTDRAREARPELEITADNLALVTEICHRLDGIPLAIELAASRVRALALTEIVDSLHDRFRLLTGGSRIAVRRQQTMRASVDWSHALLTGPEQVLFRRLAVFPSGFDLDGAQAAAAGGDVQRYEVVDLLSLLADKSLVVTEDSDGRTRYRLLETVRQYALEKLRESGDADAVRARHRDHYAAVAAGLDAPSVAGHERRLNQAELEIDNLRAAFAFSRENGDTGHALLLASCLQPLWRARGRLQEGLAWFAAALADHDAHPAGADPGLYARALADRALIDAVAGITDRLDDAQKALAIARDIEDPALLARALTACGGVAAYNADLARPWLAEAVGLARAVGDKWRLAEVLAWQAYVGFAGEGDPGATRAAGEEARSLADEIGDAFLSRSCRWALAAANLWQGNLEAAVGLSREVIGESDAAHDMVSSCAGQACLAHALAHRGDTEAAAAAQASIDTAVGLSPVLSGSACSALVFATLAAGDVAAAEHARESATRFFGASAAAIINDPTSSAQISCARGDLNAAHRLADGAASITRGVHRARALTTRCRIEIAQGDRHRAERDAHDALGVAASIGAYLWVPDILECLASVMADAGSNREAVRLFGAADAARGRMGAVRFGIYQAGCNSSLATLRKSMGDSEFDDAWAEGTALSIDEAIAYAQRGRGARKRPTSGWGALTPTELEVALLVGEGLSNKEIGVRLFISPRTVHSHLTHVYTKLGLSSRLQLAQQAARRGESERGPSRP</sequence>
<dbReference type="PRINTS" id="PR00364">
    <property type="entry name" value="DISEASERSIST"/>
</dbReference>
<dbReference type="PROSITE" id="PS00622">
    <property type="entry name" value="HTH_LUXR_1"/>
    <property type="match status" value="1"/>
</dbReference>
<dbReference type="Pfam" id="PF25872">
    <property type="entry name" value="HTH_77"/>
    <property type="match status" value="1"/>
</dbReference>
<dbReference type="GO" id="GO:0043531">
    <property type="term" value="F:ADP binding"/>
    <property type="evidence" value="ECO:0007669"/>
    <property type="project" value="InterPro"/>
</dbReference>
<keyword evidence="4" id="KW-0175">Coiled coil</keyword>
<evidence type="ECO:0000259" key="6">
    <source>
        <dbReference type="PROSITE" id="PS50125"/>
    </source>
</evidence>
<dbReference type="PANTHER" id="PTHR47691:SF3">
    <property type="entry name" value="HTH-TYPE TRANSCRIPTIONAL REGULATOR RV0890C-RELATED"/>
    <property type="match status" value="1"/>
</dbReference>
<proteinExistence type="predicted"/>
<dbReference type="SUPFAM" id="SSF55073">
    <property type="entry name" value="Nucleotide cyclase"/>
    <property type="match status" value="1"/>
</dbReference>
<dbReference type="AlphaFoldDB" id="A0A0H3M8T6"/>
<dbReference type="InterPro" id="IPR016032">
    <property type="entry name" value="Sig_transdc_resp-reg_C-effctor"/>
</dbReference>
<dbReference type="FunFam" id="1.10.10.10:FF:000553">
    <property type="entry name" value="Transcriptional regulator, LuxR family"/>
    <property type="match status" value="1"/>
</dbReference>
<dbReference type="GO" id="GO:0009190">
    <property type="term" value="P:cyclic nucleotide biosynthetic process"/>
    <property type="evidence" value="ECO:0007669"/>
    <property type="project" value="InterPro"/>
</dbReference>
<dbReference type="EMBL" id="AM408590">
    <property type="protein sequence ID" value="CAL72495.1"/>
    <property type="molecule type" value="Genomic_DNA"/>
</dbReference>
<dbReference type="GO" id="GO:0035556">
    <property type="term" value="P:intracellular signal transduction"/>
    <property type="evidence" value="ECO:0007669"/>
    <property type="project" value="InterPro"/>
</dbReference>
<dbReference type="GO" id="GO:0004016">
    <property type="term" value="F:adenylate cyclase activity"/>
    <property type="evidence" value="ECO:0007669"/>
    <property type="project" value="UniProtKB-ARBA"/>
</dbReference>
<dbReference type="SMART" id="SM00421">
    <property type="entry name" value="HTH_LUXR"/>
    <property type="match status" value="1"/>
</dbReference>
<evidence type="ECO:0000256" key="4">
    <source>
        <dbReference type="SAM" id="Coils"/>
    </source>
</evidence>
<dbReference type="CDD" id="cd07302">
    <property type="entry name" value="CHD"/>
    <property type="match status" value="1"/>
</dbReference>
<dbReference type="PROSITE" id="PS50125">
    <property type="entry name" value="GUANYLATE_CYCLASE_2"/>
    <property type="match status" value="1"/>
</dbReference>
<dbReference type="PRINTS" id="PR00038">
    <property type="entry name" value="HTHLUXR"/>
</dbReference>
<dbReference type="KEGG" id="mbb:BCG_2507c"/>
<dbReference type="SMR" id="A0A0H3M8T6"/>
<dbReference type="Gene3D" id="1.10.10.10">
    <property type="entry name" value="Winged helix-like DNA-binding domain superfamily/Winged helix DNA-binding domain"/>
    <property type="match status" value="1"/>
</dbReference>
<feature type="domain" description="HTH luxR-type" evidence="5">
    <location>
        <begin position="1063"/>
        <end position="1128"/>
    </location>
</feature>
<accession>A0A0H3M8T6</accession>
<gene>
    <name evidence="7" type="ordered locus">BCG_2507c</name>
</gene>
<feature type="domain" description="Guanylate cyclase" evidence="6">
    <location>
        <begin position="58"/>
        <end position="164"/>
    </location>
</feature>
<dbReference type="PROSITE" id="PS50043">
    <property type="entry name" value="HTH_LUXR_2"/>
    <property type="match status" value="1"/>
</dbReference>
<dbReference type="FunFam" id="3.30.70.1230:FF:000080">
    <property type="entry name" value="LuxR family transcriptional regulator"/>
    <property type="match status" value="1"/>
</dbReference>
<evidence type="ECO:0000313" key="8">
    <source>
        <dbReference type="Proteomes" id="UP000001472"/>
    </source>
</evidence>
<dbReference type="InterPro" id="IPR027417">
    <property type="entry name" value="P-loop_NTPase"/>
</dbReference>
<keyword evidence="3" id="KW-0804">Transcription</keyword>
<dbReference type="Pfam" id="PF00196">
    <property type="entry name" value="GerE"/>
    <property type="match status" value="1"/>
</dbReference>
<evidence type="ECO:0000259" key="5">
    <source>
        <dbReference type="PROSITE" id="PS50043"/>
    </source>
</evidence>
<dbReference type="SUPFAM" id="SSF52540">
    <property type="entry name" value="P-loop containing nucleoside triphosphate hydrolases"/>
    <property type="match status" value="1"/>
</dbReference>
<dbReference type="InterPro" id="IPR011990">
    <property type="entry name" value="TPR-like_helical_dom_sf"/>
</dbReference>
<evidence type="ECO:0000256" key="1">
    <source>
        <dbReference type="ARBA" id="ARBA00023015"/>
    </source>
</evidence>
<evidence type="ECO:0000313" key="7">
    <source>
        <dbReference type="EMBL" id="CAL72495.1"/>
    </source>
</evidence>
<dbReference type="Gene3D" id="1.25.40.10">
    <property type="entry name" value="Tetratricopeptide repeat domain"/>
    <property type="match status" value="1"/>
</dbReference>
<name>A0A0H3M8T6_MYCBP</name>
<dbReference type="InterPro" id="IPR000792">
    <property type="entry name" value="Tscrpt_reg_LuxR_C"/>
</dbReference>
<dbReference type="SUPFAM" id="SSF48452">
    <property type="entry name" value="TPR-like"/>
    <property type="match status" value="1"/>
</dbReference>
<reference evidence="7 8" key="1">
    <citation type="journal article" date="2007" name="Proc. Natl. Acad. Sci. U.S.A.">
        <title>Genome plasticity of BCG and impact on vaccine efficacy.</title>
        <authorList>
            <person name="Brosch R."/>
            <person name="Gordon S.V."/>
            <person name="Garnier T."/>
            <person name="Eiglmeier K."/>
            <person name="Frigui W."/>
            <person name="Valenti P."/>
            <person name="Dos Santos S."/>
            <person name="Duthoy S."/>
            <person name="Lacroix C."/>
            <person name="Garcia-Pelayo C."/>
            <person name="Inwald J.K."/>
            <person name="Golby P."/>
            <person name="Garcia J.N."/>
            <person name="Hewinson R.G."/>
            <person name="Behr M.A."/>
            <person name="Quail M.A."/>
            <person name="Churcher C."/>
            <person name="Barrell B.G."/>
            <person name="Parkhill J."/>
            <person name="Cole S.T."/>
        </authorList>
    </citation>
    <scope>NUCLEOTIDE SEQUENCE [LARGE SCALE GENOMIC DNA]</scope>
    <source>
        <strain evidence="8">BCG / Pasteur 1173P2</strain>
    </source>
</reference>